<accession>A0A9J6EHG8</accession>
<keyword evidence="2" id="KW-1185">Reference proteome</keyword>
<gene>
    <name evidence="1" type="ORF">HPB51_016541</name>
</gene>
<evidence type="ECO:0000313" key="2">
    <source>
        <dbReference type="Proteomes" id="UP000821866"/>
    </source>
</evidence>
<protein>
    <submittedName>
        <fullName evidence="1">Uncharacterized protein</fullName>
    </submittedName>
</protein>
<sequence length="246" mass="27377">MADWAFDHRDICHALTCRQPTHFRELPELSRTRTKGVLGTLWSSAGTLSRQSAGTPAEREIARILESTMDMPSLRNIEIYLGNDNGGPVVPPEVSLKLTHRGYSERRKLMYEVDGGLQSVMNCESHDDSKVNVTVAKRAIPLPRLVTRRELTGSSLDLSRYVITLTHDASPYDYVINVVPMANSLVLPLTKISRRFTQSLVPSPDEQKAIMLSALSDEIRLLIAARVGHKARTRDAAEETFPQDGA</sequence>
<comment type="caution">
    <text evidence="1">The sequence shown here is derived from an EMBL/GenBank/DDBJ whole genome shotgun (WGS) entry which is preliminary data.</text>
</comment>
<proteinExistence type="predicted"/>
<dbReference type="AlphaFoldDB" id="A0A9J6EHG8"/>
<evidence type="ECO:0000313" key="1">
    <source>
        <dbReference type="EMBL" id="KAH8033822.1"/>
    </source>
</evidence>
<dbReference type="Proteomes" id="UP000821866">
    <property type="component" value="Chromosome 2"/>
</dbReference>
<dbReference type="EMBL" id="JABSTU010000004">
    <property type="protein sequence ID" value="KAH8033822.1"/>
    <property type="molecule type" value="Genomic_DNA"/>
</dbReference>
<reference evidence="1" key="1">
    <citation type="journal article" date="2020" name="Cell">
        <title>Large-Scale Comparative Analyses of Tick Genomes Elucidate Their Genetic Diversity and Vector Capacities.</title>
        <authorList>
            <consortium name="Tick Genome and Microbiome Consortium (TIGMIC)"/>
            <person name="Jia N."/>
            <person name="Wang J."/>
            <person name="Shi W."/>
            <person name="Du L."/>
            <person name="Sun Y."/>
            <person name="Zhan W."/>
            <person name="Jiang J.F."/>
            <person name="Wang Q."/>
            <person name="Zhang B."/>
            <person name="Ji P."/>
            <person name="Bell-Sakyi L."/>
            <person name="Cui X.M."/>
            <person name="Yuan T.T."/>
            <person name="Jiang B.G."/>
            <person name="Yang W.F."/>
            <person name="Lam T.T."/>
            <person name="Chang Q.C."/>
            <person name="Ding S.J."/>
            <person name="Wang X.J."/>
            <person name="Zhu J.G."/>
            <person name="Ruan X.D."/>
            <person name="Zhao L."/>
            <person name="Wei J.T."/>
            <person name="Ye R.Z."/>
            <person name="Que T.C."/>
            <person name="Du C.H."/>
            <person name="Zhou Y.H."/>
            <person name="Cheng J.X."/>
            <person name="Dai P.F."/>
            <person name="Guo W.B."/>
            <person name="Han X.H."/>
            <person name="Huang E.J."/>
            <person name="Li L.F."/>
            <person name="Wei W."/>
            <person name="Gao Y.C."/>
            <person name="Liu J.Z."/>
            <person name="Shao H.Z."/>
            <person name="Wang X."/>
            <person name="Wang C.C."/>
            <person name="Yang T.C."/>
            <person name="Huo Q.B."/>
            <person name="Li W."/>
            <person name="Chen H.Y."/>
            <person name="Chen S.E."/>
            <person name="Zhou L.G."/>
            <person name="Ni X.B."/>
            <person name="Tian J.H."/>
            <person name="Sheng Y."/>
            <person name="Liu T."/>
            <person name="Pan Y.S."/>
            <person name="Xia L.Y."/>
            <person name="Li J."/>
            <person name="Zhao F."/>
            <person name="Cao W.C."/>
        </authorList>
    </citation>
    <scope>NUCLEOTIDE SEQUENCE</scope>
    <source>
        <strain evidence="1">Rmic-2018</strain>
    </source>
</reference>
<dbReference type="VEuPathDB" id="VectorBase:LOC119160923"/>
<reference evidence="1" key="2">
    <citation type="submission" date="2021-09" db="EMBL/GenBank/DDBJ databases">
        <authorList>
            <person name="Jia N."/>
            <person name="Wang J."/>
            <person name="Shi W."/>
            <person name="Du L."/>
            <person name="Sun Y."/>
            <person name="Zhan W."/>
            <person name="Jiang J."/>
            <person name="Wang Q."/>
            <person name="Zhang B."/>
            <person name="Ji P."/>
            <person name="Sakyi L.B."/>
            <person name="Cui X."/>
            <person name="Yuan T."/>
            <person name="Jiang B."/>
            <person name="Yang W."/>
            <person name="Lam T.T.-Y."/>
            <person name="Chang Q."/>
            <person name="Ding S."/>
            <person name="Wang X."/>
            <person name="Zhu J."/>
            <person name="Ruan X."/>
            <person name="Zhao L."/>
            <person name="Wei J."/>
            <person name="Que T."/>
            <person name="Du C."/>
            <person name="Cheng J."/>
            <person name="Dai P."/>
            <person name="Han X."/>
            <person name="Huang E."/>
            <person name="Gao Y."/>
            <person name="Liu J."/>
            <person name="Shao H."/>
            <person name="Ye R."/>
            <person name="Li L."/>
            <person name="Wei W."/>
            <person name="Wang X."/>
            <person name="Wang C."/>
            <person name="Huo Q."/>
            <person name="Li W."/>
            <person name="Guo W."/>
            <person name="Chen H."/>
            <person name="Chen S."/>
            <person name="Zhou L."/>
            <person name="Zhou L."/>
            <person name="Ni X."/>
            <person name="Tian J."/>
            <person name="Zhou Y."/>
            <person name="Sheng Y."/>
            <person name="Liu T."/>
            <person name="Pan Y."/>
            <person name="Xia L."/>
            <person name="Li J."/>
            <person name="Zhao F."/>
            <person name="Cao W."/>
        </authorList>
    </citation>
    <scope>NUCLEOTIDE SEQUENCE</scope>
    <source>
        <strain evidence="1">Rmic-2018</strain>
        <tissue evidence="1">Larvae</tissue>
    </source>
</reference>
<name>A0A9J6EHG8_RHIMP</name>
<organism evidence="1 2">
    <name type="scientific">Rhipicephalus microplus</name>
    <name type="common">Cattle tick</name>
    <name type="synonym">Boophilus microplus</name>
    <dbReference type="NCBI Taxonomy" id="6941"/>
    <lineage>
        <taxon>Eukaryota</taxon>
        <taxon>Metazoa</taxon>
        <taxon>Ecdysozoa</taxon>
        <taxon>Arthropoda</taxon>
        <taxon>Chelicerata</taxon>
        <taxon>Arachnida</taxon>
        <taxon>Acari</taxon>
        <taxon>Parasitiformes</taxon>
        <taxon>Ixodida</taxon>
        <taxon>Ixodoidea</taxon>
        <taxon>Ixodidae</taxon>
        <taxon>Rhipicephalinae</taxon>
        <taxon>Rhipicephalus</taxon>
        <taxon>Boophilus</taxon>
    </lineage>
</organism>